<keyword evidence="1" id="KW-0812">Transmembrane</keyword>
<accession>A0A1X0Y5R5</accession>
<dbReference type="AlphaFoldDB" id="A0A1X0Y5R5"/>
<evidence type="ECO:0000313" key="4">
    <source>
        <dbReference type="Proteomes" id="UP000193136"/>
    </source>
</evidence>
<evidence type="ECO:0000256" key="1">
    <source>
        <dbReference type="SAM" id="Phobius"/>
    </source>
</evidence>
<organism evidence="3 4">
    <name type="scientific">Geothermobacter hydrogeniphilus</name>
    <dbReference type="NCBI Taxonomy" id="1969733"/>
    <lineage>
        <taxon>Bacteria</taxon>
        <taxon>Pseudomonadati</taxon>
        <taxon>Thermodesulfobacteriota</taxon>
        <taxon>Desulfuromonadia</taxon>
        <taxon>Desulfuromonadales</taxon>
        <taxon>Geothermobacteraceae</taxon>
        <taxon>Geothermobacter</taxon>
    </lineage>
</organism>
<evidence type="ECO:0008006" key="5">
    <source>
        <dbReference type="Google" id="ProtNLM"/>
    </source>
</evidence>
<feature type="signal peptide" evidence="2">
    <location>
        <begin position="1"/>
        <end position="20"/>
    </location>
</feature>
<feature type="chain" id="PRO_5012348924" description="Oxygen tolerance" evidence="2">
    <location>
        <begin position="21"/>
        <end position="346"/>
    </location>
</feature>
<gene>
    <name evidence="3" type="ORF">B5V00_07855</name>
</gene>
<dbReference type="EMBL" id="NAAD01000008">
    <property type="protein sequence ID" value="ORJ60469.1"/>
    <property type="molecule type" value="Genomic_DNA"/>
</dbReference>
<keyword evidence="2" id="KW-0732">Signal</keyword>
<evidence type="ECO:0000313" key="3">
    <source>
        <dbReference type="EMBL" id="ORJ60469.1"/>
    </source>
</evidence>
<protein>
    <recommendedName>
        <fullName evidence="5">Oxygen tolerance</fullName>
    </recommendedName>
</protein>
<proteinExistence type="predicted"/>
<keyword evidence="1" id="KW-1133">Transmembrane helix</keyword>
<name>A0A1X0Y5R5_9BACT</name>
<reference evidence="3 4" key="1">
    <citation type="submission" date="2017-03" db="EMBL/GenBank/DDBJ databases">
        <title>Genome sequence of Geothermobacter sp. EPR-M, Deep-Sea Iron Reducer.</title>
        <authorList>
            <person name="Tully B."/>
            <person name="Savalia P."/>
            <person name="Abuyen K."/>
            <person name="Baughan C."/>
            <person name="Romero E."/>
            <person name="Ronkowski C."/>
            <person name="Torres B."/>
            <person name="Tremblay J."/>
            <person name="Trujillo A."/>
            <person name="Tyler M."/>
            <person name="Perez-Rodriguez I."/>
            <person name="Amend J."/>
        </authorList>
    </citation>
    <scope>NUCLEOTIDE SEQUENCE [LARGE SCALE GENOMIC DNA]</scope>
    <source>
        <strain evidence="3 4">EPR-M</strain>
    </source>
</reference>
<dbReference type="STRING" id="1969733.B5V00_07855"/>
<evidence type="ECO:0000256" key="2">
    <source>
        <dbReference type="SAM" id="SignalP"/>
    </source>
</evidence>
<comment type="caution">
    <text evidence="3">The sequence shown here is derived from an EMBL/GenBank/DDBJ whole genome shotgun (WGS) entry which is preliminary data.</text>
</comment>
<keyword evidence="4" id="KW-1185">Reference proteome</keyword>
<feature type="transmembrane region" description="Helical" evidence="1">
    <location>
        <begin position="243"/>
        <end position="260"/>
    </location>
</feature>
<sequence>MKKLPFIITALLLIATASRAEPGARLLVSNPEPYLGEAFVLSVAVHRDRLSGIINVNWPAVAGLAVEAQLPGTVHRRTGPRSDEVVENLRRLVRPLRSGPLLLTAATAGGRSLRMQPAPLQIHVRPLPQLGKPARFSGMVGQLDYRLVDEVGRGRRQVVLELNGDADLTRAQSPLSARPGDLLTLLDEQLQRRGNIFVRRLRYLYSPADGGRGELRVGLNWFDPRTGRYHQTGVDGQQPSRRLLPATIALLMLLATAFLYRQTRRTRHLRAWLDEEHPCEPRRQRLAQLAAAGGSEELLTQLERYWQLRDRRFAAGGQADDVSVPPELRRALLRTGLTTKRGHFRN</sequence>
<dbReference type="OrthoDB" id="5406030at2"/>
<dbReference type="Proteomes" id="UP000193136">
    <property type="component" value="Unassembled WGS sequence"/>
</dbReference>
<keyword evidence="1" id="KW-0472">Membrane</keyword>